<feature type="domain" description="DH" evidence="3">
    <location>
        <begin position="1118"/>
        <end position="1343"/>
    </location>
</feature>
<dbReference type="CDD" id="cd07589">
    <property type="entry name" value="BAR_DNMBP"/>
    <property type="match status" value="1"/>
</dbReference>
<feature type="region of interest" description="Disordered" evidence="2">
    <location>
        <begin position="571"/>
        <end position="624"/>
    </location>
</feature>
<feature type="compositionally biased region" description="Basic and acidic residues" evidence="2">
    <location>
        <begin position="1211"/>
        <end position="1226"/>
    </location>
</feature>
<dbReference type="PANTHER" id="PTHR22834:SF20">
    <property type="entry name" value="SH3 DOMAIN-CONTAINING PROTEIN"/>
    <property type="match status" value="1"/>
</dbReference>
<dbReference type="Pfam" id="PF03114">
    <property type="entry name" value="BAR"/>
    <property type="match status" value="1"/>
</dbReference>
<organism evidence="4 5">
    <name type="scientific">Rhizodiscina lignyota</name>
    <dbReference type="NCBI Taxonomy" id="1504668"/>
    <lineage>
        <taxon>Eukaryota</taxon>
        <taxon>Fungi</taxon>
        <taxon>Dikarya</taxon>
        <taxon>Ascomycota</taxon>
        <taxon>Pezizomycotina</taxon>
        <taxon>Dothideomycetes</taxon>
        <taxon>Pleosporomycetidae</taxon>
        <taxon>Aulographales</taxon>
        <taxon>Rhizodiscinaceae</taxon>
        <taxon>Rhizodiscina</taxon>
    </lineage>
</organism>
<dbReference type="InterPro" id="IPR035899">
    <property type="entry name" value="DBL_dom_sf"/>
</dbReference>
<feature type="compositionally biased region" description="Basic and acidic residues" evidence="2">
    <location>
        <begin position="1"/>
        <end position="10"/>
    </location>
</feature>
<dbReference type="OrthoDB" id="10256089at2759"/>
<keyword evidence="1" id="KW-0344">Guanine-nucleotide releasing factor</keyword>
<dbReference type="InterPro" id="IPR027267">
    <property type="entry name" value="AH/BAR_dom_sf"/>
</dbReference>
<reference evidence="4" key="1">
    <citation type="journal article" date="2020" name="Stud. Mycol.">
        <title>101 Dothideomycetes genomes: a test case for predicting lifestyles and emergence of pathogens.</title>
        <authorList>
            <person name="Haridas S."/>
            <person name="Albert R."/>
            <person name="Binder M."/>
            <person name="Bloem J."/>
            <person name="Labutti K."/>
            <person name="Salamov A."/>
            <person name="Andreopoulos B."/>
            <person name="Baker S."/>
            <person name="Barry K."/>
            <person name="Bills G."/>
            <person name="Bluhm B."/>
            <person name="Cannon C."/>
            <person name="Castanera R."/>
            <person name="Culley D."/>
            <person name="Daum C."/>
            <person name="Ezra D."/>
            <person name="Gonzalez J."/>
            <person name="Henrissat B."/>
            <person name="Kuo A."/>
            <person name="Liang C."/>
            <person name="Lipzen A."/>
            <person name="Lutzoni F."/>
            <person name="Magnuson J."/>
            <person name="Mondo S."/>
            <person name="Nolan M."/>
            <person name="Ohm R."/>
            <person name="Pangilinan J."/>
            <person name="Park H.-J."/>
            <person name="Ramirez L."/>
            <person name="Alfaro M."/>
            <person name="Sun H."/>
            <person name="Tritt A."/>
            <person name="Yoshinaga Y."/>
            <person name="Zwiers L.-H."/>
            <person name="Turgeon B."/>
            <person name="Goodwin S."/>
            <person name="Spatafora J."/>
            <person name="Crous P."/>
            <person name="Grigoriev I."/>
        </authorList>
    </citation>
    <scope>NUCLEOTIDE SEQUENCE</scope>
    <source>
        <strain evidence="4">CBS 133067</strain>
    </source>
</reference>
<feature type="compositionally biased region" description="Polar residues" evidence="2">
    <location>
        <begin position="337"/>
        <end position="361"/>
    </location>
</feature>
<feature type="compositionally biased region" description="Pro residues" evidence="2">
    <location>
        <begin position="996"/>
        <end position="1010"/>
    </location>
</feature>
<dbReference type="Proteomes" id="UP000799772">
    <property type="component" value="Unassembled WGS sequence"/>
</dbReference>
<feature type="compositionally biased region" description="Low complexity" evidence="2">
    <location>
        <begin position="431"/>
        <end position="441"/>
    </location>
</feature>
<feature type="compositionally biased region" description="Polar residues" evidence="2">
    <location>
        <begin position="731"/>
        <end position="741"/>
    </location>
</feature>
<keyword evidence="5" id="KW-1185">Reference proteome</keyword>
<gene>
    <name evidence="4" type="ORF">NA57DRAFT_76233</name>
</gene>
<dbReference type="SMART" id="SM00325">
    <property type="entry name" value="RhoGEF"/>
    <property type="match status" value="1"/>
</dbReference>
<feature type="region of interest" description="Disordered" evidence="2">
    <location>
        <begin position="699"/>
        <end position="741"/>
    </location>
</feature>
<feature type="compositionally biased region" description="Polar residues" evidence="2">
    <location>
        <begin position="961"/>
        <end position="970"/>
    </location>
</feature>
<dbReference type="InterPro" id="IPR051492">
    <property type="entry name" value="Dynamin-Rho_GEF"/>
</dbReference>
<dbReference type="GO" id="GO:0032955">
    <property type="term" value="P:regulation of division septum assembly"/>
    <property type="evidence" value="ECO:0007669"/>
    <property type="project" value="TreeGrafter"/>
</dbReference>
<name>A0A9P4M947_9PEZI</name>
<dbReference type="PROSITE" id="PS50010">
    <property type="entry name" value="DH_2"/>
    <property type="match status" value="1"/>
</dbReference>
<feature type="compositionally biased region" description="Polar residues" evidence="2">
    <location>
        <begin position="404"/>
        <end position="414"/>
    </location>
</feature>
<dbReference type="CDD" id="cd00160">
    <property type="entry name" value="RhoGEF"/>
    <property type="match status" value="1"/>
</dbReference>
<feature type="compositionally biased region" description="Basic and acidic residues" evidence="2">
    <location>
        <begin position="75"/>
        <end position="84"/>
    </location>
</feature>
<sequence>MQSEDQRNDGATRLARSPHVDLSATPGAFPVSPAGTTGSLSPPSQSVLSADSPTDPDAFYRAYDSVTSPSSGHPYDVDPLRDPYDTTMTSTQSRIPRTANGTLPKSSTSAHTNPSRANLRSTSSPTSFNPTSANSGGKPRSATSNAPRVASGSIRDRVRQIEQANASTSSTSVPRYGNSRVPSASSGASSRPGITEKPKDASKPATLQKRPPSAQGPRNRIHKPPPEPIKTNTRRSNNDQKMLFGEVIEVNANGGLGHGIPTGIPTNHAKRSASEGNIQSPIASPQSSRSHSRLDTPSSALSSRSASALGSPHHNRSQSESAASPILEQSEDVVVNDRSSQFQLPATTFGQGSRPPTSRTPAQMRRYSASTEHLPSASNRDHLSTARPATPPGTLAQKRYVRSPSKTPTSNHSVNAFIRELPDKSIPPPSLRSSRPRIPVSAASTAASRAKQSDKMTPAKGSRSTSPAPPSSKERRPRTKGMLRAAEEARQKSKSRNRKVNYAATDSSPEISRTTSREAHFDQEGEYEEELMSRPDLVVDTTADPASNELESGLTEIDDDSPILGRTVYQPVDAGQRHDRTEQSQPEQHQPRPLSPIEASPDLSKLQEAEQDAASGAEATASRSQENLLQHVLRMRGSTLSNNGTISSLLSGDDTGTIQVAWGATPILESAEEPWGHGPIAQSVEFTTPKPEEFNDTLGHTPGSFNPDDSVSMILGPKSAQTTPGPGPSKATPTVGQTTPGAASQQFTLTSEQRDEINQIFMYYNSQLVLGPLHREFQGQVAAISPNLAREEDWANTATARDFLKSLLVMDTDSAIQTPIEGPSAVARPDFASPDREAQPTPATSQMSYPYEGTPEGDDWQPGYATVHLGPEIPPKDYVDSPSAQDFYRQNSATSAPSEMQHEYWQTVDENGIVTHRPPLPPKDTGPGSFNGLGLEFTSPQLPPIQSAGQGLGLGLPSPTSPEQLTSPISRSVPALPPHAPPPPPPLPSAPTSIMSPPPLPMTSPPPLPISPTSQNRPRPSPVGAYSNPLGESSAAIARGKRQVPDRTSTGAESSNTARLSADVGSQYSGNHHRSYSAHTTGDAASSGRPSLEPTMTASSSATVTIDSSTAELKRLQKRRHLIKELVDTEYSYNQDMVILEDIYKATAAPILSKEDLKILFGNLETVRSLSTRFLDALKKAAAPVYTLPKSFRWNFKRGSFSTSNSGANDTLDRSTEDLSEADRDAKDRDTRIGRVFCDHLPDLERTYGDYLRNRTRANNRLAELQQVDSVKLWLNECGESAKDLTAHPTLDSFLLKPFQRITRYPLLLKGLVEQTPQDHPDRQNLDSASDAVMHATSTINARQKRDDLVQQVMSGQTAPTKDGKSRPFGKLMKGKTSKVQQYVGMINHAEDKEYEKIAQKFGGHFFQLQIVMRDIEKYLDDVTDYVTWYGRFAEGLIEYLGNSYGDNPEMDARLIRFGQTIKSIQGGLLDMHRKEVRAIVIEPIVTLWKQHDGPQKMMQKRKKRVPEYAKYKDMLDKGVKPDKRMEQQADEFIAVNDTLKEELPKLYTLTKHLIEACLARFVGMQVKWQQMWIKNMKVVLADSGFDAMNIDLNRVQLDYRANSEEVQADADSFKICNGFFRRQFTLSPTTTFSVDSGSTKRPSTHTSRSDQTIMYASDSSTHRLSASALQVSPLSSAFPTPTEQYQAGRTRATSATSRSPATPHRPTYTPPQSAYPSRPATAAAQHHNDLSPNVPRQSTEDYYARRPSSSSNYLSPEPTPNAYGAIPSPTHVSPNFQAEAEAERRRRQRQEEMLYQDAQTREAREFYAGASSSERRQRTRSRVFSSAVPDPSENVPPSPGEDDDPDAGVLFLAASLFEFRIDPSRTEGGYPYLRYAPGEVFQVFDVLGIKGELWLARNQDDKNGTIGWIWEKHFARILDA</sequence>
<feature type="compositionally biased region" description="Polar residues" evidence="2">
    <location>
        <begin position="86"/>
        <end position="120"/>
    </location>
</feature>
<feature type="compositionally biased region" description="Pro residues" evidence="2">
    <location>
        <begin position="975"/>
        <end position="989"/>
    </location>
</feature>
<dbReference type="SUPFAM" id="SSF48065">
    <property type="entry name" value="DBL homology domain (DH-domain)"/>
    <property type="match status" value="1"/>
</dbReference>
<dbReference type="PANTHER" id="PTHR22834">
    <property type="entry name" value="NUCLEAR FUSION PROTEIN FUS2"/>
    <property type="match status" value="1"/>
</dbReference>
<evidence type="ECO:0000259" key="3">
    <source>
        <dbReference type="PROSITE" id="PS50010"/>
    </source>
</evidence>
<dbReference type="InterPro" id="IPR004148">
    <property type="entry name" value="BAR_dom"/>
</dbReference>
<feature type="region of interest" description="Disordered" evidence="2">
    <location>
        <begin position="1203"/>
        <end position="1226"/>
    </location>
</feature>
<feature type="compositionally biased region" description="Polar residues" evidence="2">
    <location>
        <begin position="34"/>
        <end position="52"/>
    </location>
</feature>
<feature type="compositionally biased region" description="Low complexity" evidence="2">
    <location>
        <begin position="179"/>
        <end position="193"/>
    </location>
</feature>
<evidence type="ECO:0000313" key="4">
    <source>
        <dbReference type="EMBL" id="KAF2098997.1"/>
    </source>
</evidence>
<dbReference type="Gene3D" id="1.20.1270.60">
    <property type="entry name" value="Arfaptin homology (AH) domain/BAR domain"/>
    <property type="match status" value="1"/>
</dbReference>
<dbReference type="GO" id="GO:0005737">
    <property type="term" value="C:cytoplasm"/>
    <property type="evidence" value="ECO:0007669"/>
    <property type="project" value="InterPro"/>
</dbReference>
<feature type="compositionally biased region" description="Low complexity" evidence="2">
    <location>
        <begin position="121"/>
        <end position="135"/>
    </location>
</feature>
<proteinExistence type="predicted"/>
<feature type="region of interest" description="Disordered" evidence="2">
    <location>
        <begin position="1"/>
        <end position="536"/>
    </location>
</feature>
<evidence type="ECO:0000256" key="1">
    <source>
        <dbReference type="ARBA" id="ARBA00022658"/>
    </source>
</evidence>
<feature type="compositionally biased region" description="Polar residues" evidence="2">
    <location>
        <begin position="368"/>
        <end position="378"/>
    </location>
</feature>
<feature type="region of interest" description="Disordered" evidence="2">
    <location>
        <begin position="820"/>
        <end position="856"/>
    </location>
</feature>
<dbReference type="InterPro" id="IPR000219">
    <property type="entry name" value="DH_dom"/>
</dbReference>
<feature type="compositionally biased region" description="Polar residues" evidence="2">
    <location>
        <begin position="274"/>
        <end position="289"/>
    </location>
</feature>
<dbReference type="Gene3D" id="1.20.900.10">
    <property type="entry name" value="Dbl homology (DH) domain"/>
    <property type="match status" value="1"/>
</dbReference>
<feature type="compositionally biased region" description="Low complexity" evidence="2">
    <location>
        <begin position="298"/>
        <end position="311"/>
    </location>
</feature>
<feature type="compositionally biased region" description="Polar residues" evidence="2">
    <location>
        <begin position="1676"/>
        <end position="1701"/>
    </location>
</feature>
<feature type="compositionally biased region" description="Polar residues" evidence="2">
    <location>
        <begin position="1046"/>
        <end position="1070"/>
    </location>
</feature>
<evidence type="ECO:0000256" key="2">
    <source>
        <dbReference type="SAM" id="MobiDB-lite"/>
    </source>
</evidence>
<feature type="region of interest" description="Disordered" evidence="2">
    <location>
        <begin position="1632"/>
        <end position="1652"/>
    </location>
</feature>
<dbReference type="GO" id="GO:0031991">
    <property type="term" value="P:regulation of actomyosin contractile ring contraction"/>
    <property type="evidence" value="ECO:0007669"/>
    <property type="project" value="TreeGrafter"/>
</dbReference>
<dbReference type="EMBL" id="ML978126">
    <property type="protein sequence ID" value="KAF2098997.1"/>
    <property type="molecule type" value="Genomic_DNA"/>
</dbReference>
<dbReference type="Pfam" id="PF00621">
    <property type="entry name" value="RhoGEF"/>
    <property type="match status" value="1"/>
</dbReference>
<dbReference type="SUPFAM" id="SSF103657">
    <property type="entry name" value="BAR/IMD domain-like"/>
    <property type="match status" value="1"/>
</dbReference>
<dbReference type="GO" id="GO:0005085">
    <property type="term" value="F:guanyl-nucleotide exchange factor activity"/>
    <property type="evidence" value="ECO:0007669"/>
    <property type="project" value="UniProtKB-KW"/>
</dbReference>
<evidence type="ECO:0000313" key="5">
    <source>
        <dbReference type="Proteomes" id="UP000799772"/>
    </source>
</evidence>
<feature type="compositionally biased region" description="Polar residues" evidence="2">
    <location>
        <begin position="504"/>
        <end position="514"/>
    </location>
</feature>
<feature type="region of interest" description="Disordered" evidence="2">
    <location>
        <begin position="913"/>
        <end position="1101"/>
    </location>
</feature>
<feature type="compositionally biased region" description="Basic and acidic residues" evidence="2">
    <location>
        <begin position="1782"/>
        <end position="1793"/>
    </location>
</feature>
<accession>A0A9P4M947</accession>
<protein>
    <recommendedName>
        <fullName evidence="3">DH domain-containing protein</fullName>
    </recommendedName>
</protein>
<comment type="caution">
    <text evidence="4">The sequence shown here is derived from an EMBL/GenBank/DDBJ whole genome shotgun (WGS) entry which is preliminary data.</text>
</comment>
<feature type="compositionally biased region" description="Polar residues" evidence="2">
    <location>
        <begin position="162"/>
        <end position="173"/>
    </location>
</feature>
<feature type="region of interest" description="Disordered" evidence="2">
    <location>
        <begin position="1676"/>
        <end position="1847"/>
    </location>
</feature>